<evidence type="ECO:0000313" key="3">
    <source>
        <dbReference type="EMBL" id="KAK4246849.1"/>
    </source>
</evidence>
<name>A0AAN7CR93_9PEZI</name>
<feature type="signal peptide" evidence="2">
    <location>
        <begin position="1"/>
        <end position="27"/>
    </location>
</feature>
<feature type="region of interest" description="Disordered" evidence="1">
    <location>
        <begin position="40"/>
        <end position="64"/>
    </location>
</feature>
<proteinExistence type="predicted"/>
<evidence type="ECO:0000313" key="4">
    <source>
        <dbReference type="Proteomes" id="UP001303647"/>
    </source>
</evidence>
<dbReference type="AlphaFoldDB" id="A0AAN7CR93"/>
<organism evidence="3 4">
    <name type="scientific">Corynascus novoguineensis</name>
    <dbReference type="NCBI Taxonomy" id="1126955"/>
    <lineage>
        <taxon>Eukaryota</taxon>
        <taxon>Fungi</taxon>
        <taxon>Dikarya</taxon>
        <taxon>Ascomycota</taxon>
        <taxon>Pezizomycotina</taxon>
        <taxon>Sordariomycetes</taxon>
        <taxon>Sordariomycetidae</taxon>
        <taxon>Sordariales</taxon>
        <taxon>Chaetomiaceae</taxon>
        <taxon>Corynascus</taxon>
    </lineage>
</organism>
<dbReference type="Proteomes" id="UP001303647">
    <property type="component" value="Unassembled WGS sequence"/>
</dbReference>
<keyword evidence="4" id="KW-1185">Reference proteome</keyword>
<evidence type="ECO:0000256" key="1">
    <source>
        <dbReference type="SAM" id="MobiDB-lite"/>
    </source>
</evidence>
<gene>
    <name evidence="3" type="ORF">C7999DRAFT_32722</name>
</gene>
<evidence type="ECO:0000256" key="2">
    <source>
        <dbReference type="SAM" id="SignalP"/>
    </source>
</evidence>
<comment type="caution">
    <text evidence="3">The sequence shown here is derived from an EMBL/GenBank/DDBJ whole genome shotgun (WGS) entry which is preliminary data.</text>
</comment>
<reference evidence="3" key="1">
    <citation type="journal article" date="2023" name="Mol. Phylogenet. Evol.">
        <title>Genome-scale phylogeny and comparative genomics of the fungal order Sordariales.</title>
        <authorList>
            <person name="Hensen N."/>
            <person name="Bonometti L."/>
            <person name="Westerberg I."/>
            <person name="Brannstrom I.O."/>
            <person name="Guillou S."/>
            <person name="Cros-Aarteil S."/>
            <person name="Calhoun S."/>
            <person name="Haridas S."/>
            <person name="Kuo A."/>
            <person name="Mondo S."/>
            <person name="Pangilinan J."/>
            <person name="Riley R."/>
            <person name="LaButti K."/>
            <person name="Andreopoulos B."/>
            <person name="Lipzen A."/>
            <person name="Chen C."/>
            <person name="Yan M."/>
            <person name="Daum C."/>
            <person name="Ng V."/>
            <person name="Clum A."/>
            <person name="Steindorff A."/>
            <person name="Ohm R.A."/>
            <person name="Martin F."/>
            <person name="Silar P."/>
            <person name="Natvig D.O."/>
            <person name="Lalanne C."/>
            <person name="Gautier V."/>
            <person name="Ament-Velasquez S.L."/>
            <person name="Kruys A."/>
            <person name="Hutchinson M.I."/>
            <person name="Powell A.J."/>
            <person name="Barry K."/>
            <person name="Miller A.N."/>
            <person name="Grigoriev I.V."/>
            <person name="Debuchy R."/>
            <person name="Gladieux P."/>
            <person name="Hiltunen Thoren M."/>
            <person name="Johannesson H."/>
        </authorList>
    </citation>
    <scope>NUCLEOTIDE SEQUENCE</scope>
    <source>
        <strain evidence="3">CBS 359.72</strain>
    </source>
</reference>
<dbReference type="EMBL" id="MU857665">
    <property type="protein sequence ID" value="KAK4246849.1"/>
    <property type="molecule type" value="Genomic_DNA"/>
</dbReference>
<keyword evidence="2" id="KW-0732">Signal</keyword>
<protein>
    <submittedName>
        <fullName evidence="3">Uncharacterized protein</fullName>
    </submittedName>
</protein>
<feature type="chain" id="PRO_5042878743" evidence="2">
    <location>
        <begin position="28"/>
        <end position="64"/>
    </location>
</feature>
<reference evidence="3" key="2">
    <citation type="submission" date="2023-05" db="EMBL/GenBank/DDBJ databases">
        <authorList>
            <consortium name="Lawrence Berkeley National Laboratory"/>
            <person name="Steindorff A."/>
            <person name="Hensen N."/>
            <person name="Bonometti L."/>
            <person name="Westerberg I."/>
            <person name="Brannstrom I.O."/>
            <person name="Guillou S."/>
            <person name="Cros-Aarteil S."/>
            <person name="Calhoun S."/>
            <person name="Haridas S."/>
            <person name="Kuo A."/>
            <person name="Mondo S."/>
            <person name="Pangilinan J."/>
            <person name="Riley R."/>
            <person name="Labutti K."/>
            <person name="Andreopoulos B."/>
            <person name="Lipzen A."/>
            <person name="Chen C."/>
            <person name="Yanf M."/>
            <person name="Daum C."/>
            <person name="Ng V."/>
            <person name="Clum A."/>
            <person name="Ohm R."/>
            <person name="Martin F."/>
            <person name="Silar P."/>
            <person name="Natvig D."/>
            <person name="Lalanne C."/>
            <person name="Gautier V."/>
            <person name="Ament-Velasquez S.L."/>
            <person name="Kruys A."/>
            <person name="Hutchinson M.I."/>
            <person name="Powell A.J."/>
            <person name="Barry K."/>
            <person name="Miller A.N."/>
            <person name="Grigoriev I.V."/>
            <person name="Debuchy R."/>
            <person name="Gladieux P."/>
            <person name="Thoren M.H."/>
            <person name="Johannesson H."/>
        </authorList>
    </citation>
    <scope>NUCLEOTIDE SEQUENCE</scope>
    <source>
        <strain evidence="3">CBS 359.72</strain>
    </source>
</reference>
<sequence length="64" mass="6730">MKRGHIALPALKLVAAAALFFASTALAEPYCVDTRSVAARHNDHGNGDLESSDPAKPKQINGSQ</sequence>
<accession>A0AAN7CR93</accession>